<sequence>MTFTKTNMTYRIAFDSVKNAFVAIDATDEQHFAYGVTIEDAIKNLKSDK</sequence>
<proteinExistence type="predicted"/>
<evidence type="ECO:0000313" key="1">
    <source>
        <dbReference type="EMBL" id="MFD2728037.1"/>
    </source>
</evidence>
<comment type="caution">
    <text evidence="1">The sequence shown here is derived from an EMBL/GenBank/DDBJ whole genome shotgun (WGS) entry which is preliminary data.</text>
</comment>
<dbReference type="Proteomes" id="UP001597427">
    <property type="component" value="Unassembled WGS sequence"/>
</dbReference>
<organism evidence="1 2">
    <name type="scientific">Enterococcus camelliae</name>
    <dbReference type="NCBI Taxonomy" id="453959"/>
    <lineage>
        <taxon>Bacteria</taxon>
        <taxon>Bacillati</taxon>
        <taxon>Bacillota</taxon>
        <taxon>Bacilli</taxon>
        <taxon>Lactobacillales</taxon>
        <taxon>Enterococcaceae</taxon>
        <taxon>Enterococcus</taxon>
    </lineage>
</organism>
<keyword evidence="2" id="KW-1185">Reference proteome</keyword>
<reference evidence="2" key="1">
    <citation type="journal article" date="2019" name="Int. J. Syst. Evol. Microbiol.">
        <title>The Global Catalogue of Microorganisms (GCM) 10K type strain sequencing project: providing services to taxonomists for standard genome sequencing and annotation.</title>
        <authorList>
            <consortium name="The Broad Institute Genomics Platform"/>
            <consortium name="The Broad Institute Genome Sequencing Center for Infectious Disease"/>
            <person name="Wu L."/>
            <person name="Ma J."/>
        </authorList>
    </citation>
    <scope>NUCLEOTIDE SEQUENCE [LARGE SCALE GENOMIC DNA]</scope>
    <source>
        <strain evidence="2">TISTR 932</strain>
    </source>
</reference>
<gene>
    <name evidence="1" type="ORF">ACFSR0_01115</name>
</gene>
<protein>
    <submittedName>
        <fullName evidence="1">Uncharacterized protein</fullName>
    </submittedName>
</protein>
<dbReference type="RefSeq" id="WP_379979051.1">
    <property type="nucleotide sequence ID" value="NZ_JBHUMO010000005.1"/>
</dbReference>
<accession>A0ABW5TFF2</accession>
<evidence type="ECO:0000313" key="2">
    <source>
        <dbReference type="Proteomes" id="UP001597427"/>
    </source>
</evidence>
<dbReference type="EMBL" id="JBHUMO010000005">
    <property type="protein sequence ID" value="MFD2728037.1"/>
    <property type="molecule type" value="Genomic_DNA"/>
</dbReference>
<name>A0ABW5TFF2_9ENTE</name>